<dbReference type="GO" id="GO:0009401">
    <property type="term" value="P:phosphoenolpyruvate-dependent sugar phosphotransferase system"/>
    <property type="evidence" value="ECO:0007669"/>
    <property type="project" value="UniProtKB-KW"/>
</dbReference>
<comment type="subcellular location">
    <subcellularLocation>
        <location evidence="1">Cell membrane</location>
        <topology evidence="1">Multi-pass membrane protein</topology>
    </subcellularLocation>
</comment>
<evidence type="ECO:0000313" key="11">
    <source>
        <dbReference type="EMBL" id="TDG73008.1"/>
    </source>
</evidence>
<keyword evidence="3" id="KW-1003">Cell membrane</keyword>
<feature type="transmembrane region" description="Helical" evidence="10">
    <location>
        <begin position="96"/>
        <end position="123"/>
    </location>
</feature>
<evidence type="ECO:0000256" key="6">
    <source>
        <dbReference type="ARBA" id="ARBA00022692"/>
    </source>
</evidence>
<reference evidence="11 12" key="1">
    <citation type="journal article" date="2019" name="Appl. Microbiol. Biotechnol.">
        <title>Uncovering carbohydrate metabolism through a genotype-phenotype association study of 56 lactic acid bacteria genomes.</title>
        <authorList>
            <person name="Buron-Moles G."/>
            <person name="Chailyan A."/>
            <person name="Dolejs I."/>
            <person name="Forster J."/>
            <person name="Miks M.H."/>
        </authorList>
    </citation>
    <scope>NUCLEOTIDE SEQUENCE [LARGE SCALE GENOMIC DNA]</scope>
    <source>
        <strain evidence="11 12">ATCC 29644</strain>
    </source>
</reference>
<proteinExistence type="predicted"/>
<dbReference type="GO" id="GO:0005886">
    <property type="term" value="C:plasma membrane"/>
    <property type="evidence" value="ECO:0007669"/>
    <property type="project" value="UniProtKB-SubCell"/>
</dbReference>
<feature type="transmembrane region" description="Helical" evidence="10">
    <location>
        <begin position="209"/>
        <end position="238"/>
    </location>
</feature>
<comment type="caution">
    <text evidence="11">The sequence shown here is derived from an EMBL/GenBank/DDBJ whole genome shotgun (WGS) entry which is preliminary data.</text>
</comment>
<feature type="compositionally biased region" description="Polar residues" evidence="9">
    <location>
        <begin position="257"/>
        <end position="269"/>
    </location>
</feature>
<accession>A0A4R5NGB0</accession>
<evidence type="ECO:0000256" key="5">
    <source>
        <dbReference type="ARBA" id="ARBA00022683"/>
    </source>
</evidence>
<dbReference type="OrthoDB" id="7058816at2"/>
<dbReference type="InterPro" id="IPR050303">
    <property type="entry name" value="GatZ_KbaZ_carbometab"/>
</dbReference>
<evidence type="ECO:0000256" key="2">
    <source>
        <dbReference type="ARBA" id="ARBA00022448"/>
    </source>
</evidence>
<protein>
    <recommendedName>
        <fullName evidence="13">PTS sugar transporter subunit IIC</fullName>
    </recommendedName>
</protein>
<evidence type="ECO:0000256" key="4">
    <source>
        <dbReference type="ARBA" id="ARBA00022597"/>
    </source>
</evidence>
<evidence type="ECO:0000256" key="1">
    <source>
        <dbReference type="ARBA" id="ARBA00004651"/>
    </source>
</evidence>
<evidence type="ECO:0000256" key="10">
    <source>
        <dbReference type="SAM" id="Phobius"/>
    </source>
</evidence>
<keyword evidence="6 10" id="KW-0812">Transmembrane</keyword>
<dbReference type="Pfam" id="PF03609">
    <property type="entry name" value="EII-Sor"/>
    <property type="match status" value="1"/>
</dbReference>
<feature type="region of interest" description="Disordered" evidence="9">
    <location>
        <begin position="257"/>
        <end position="278"/>
    </location>
</feature>
<organism evidence="11 12">
    <name type="scientific">Companilactobacillus farciminis</name>
    <dbReference type="NCBI Taxonomy" id="1612"/>
    <lineage>
        <taxon>Bacteria</taxon>
        <taxon>Bacillati</taxon>
        <taxon>Bacillota</taxon>
        <taxon>Bacilli</taxon>
        <taxon>Lactobacillales</taxon>
        <taxon>Lactobacillaceae</taxon>
        <taxon>Companilactobacillus</taxon>
    </lineage>
</organism>
<keyword evidence="2" id="KW-0813">Transport</keyword>
<dbReference type="RefSeq" id="WP_010019032.1">
    <property type="nucleotide sequence ID" value="NZ_PUFN01000012.1"/>
</dbReference>
<keyword evidence="4" id="KW-0762">Sugar transport</keyword>
<dbReference type="PROSITE" id="PS51106">
    <property type="entry name" value="PTS_EIIC_TYPE_4"/>
    <property type="match status" value="1"/>
</dbReference>
<evidence type="ECO:0008006" key="13">
    <source>
        <dbReference type="Google" id="ProtNLM"/>
    </source>
</evidence>
<keyword evidence="8 10" id="KW-0472">Membrane</keyword>
<dbReference type="AlphaFoldDB" id="A0A4R5NGB0"/>
<evidence type="ECO:0000313" key="12">
    <source>
        <dbReference type="Proteomes" id="UP000295257"/>
    </source>
</evidence>
<dbReference type="PANTHER" id="PTHR32502:SF8">
    <property type="entry name" value="N-ACETYLGALACTOSAMINE PERMEASE IIC COMPONENT 1"/>
    <property type="match status" value="1"/>
</dbReference>
<keyword evidence="12" id="KW-1185">Reference proteome</keyword>
<keyword evidence="5" id="KW-0598">Phosphotransferase system</keyword>
<keyword evidence="7 10" id="KW-1133">Transmembrane helix</keyword>
<evidence type="ECO:0000256" key="9">
    <source>
        <dbReference type="SAM" id="MobiDB-lite"/>
    </source>
</evidence>
<feature type="transmembrane region" description="Helical" evidence="10">
    <location>
        <begin position="58"/>
        <end position="84"/>
    </location>
</feature>
<feature type="transmembrane region" description="Helical" evidence="10">
    <location>
        <begin position="33"/>
        <end position="52"/>
    </location>
</feature>
<dbReference type="PANTHER" id="PTHR32502">
    <property type="entry name" value="N-ACETYLGALACTOSAMINE PERMEASE II COMPONENT-RELATED"/>
    <property type="match status" value="1"/>
</dbReference>
<evidence type="ECO:0000256" key="8">
    <source>
        <dbReference type="ARBA" id="ARBA00023136"/>
    </source>
</evidence>
<feature type="transmembrane region" description="Helical" evidence="10">
    <location>
        <begin position="6"/>
        <end position="26"/>
    </location>
</feature>
<gene>
    <name evidence="11" type="ORF">C5L30_000395</name>
</gene>
<feature type="transmembrane region" description="Helical" evidence="10">
    <location>
        <begin position="143"/>
        <end position="163"/>
    </location>
</feature>
<feature type="transmembrane region" description="Helical" evidence="10">
    <location>
        <begin position="175"/>
        <end position="203"/>
    </location>
</feature>
<name>A0A4R5NGB0_9LACO</name>
<dbReference type="Proteomes" id="UP000295257">
    <property type="component" value="Unassembled WGS sequence"/>
</dbReference>
<evidence type="ECO:0000256" key="3">
    <source>
        <dbReference type="ARBA" id="ARBA00022475"/>
    </source>
</evidence>
<evidence type="ECO:0000256" key="7">
    <source>
        <dbReference type="ARBA" id="ARBA00022989"/>
    </source>
</evidence>
<dbReference type="InterPro" id="IPR004700">
    <property type="entry name" value="PTS_IIC_man"/>
</dbReference>
<dbReference type="EMBL" id="PUFN01000012">
    <property type="protein sequence ID" value="TDG73008.1"/>
    <property type="molecule type" value="Genomic_DNA"/>
</dbReference>
<sequence length="278" mass="29592">MSTLTIAMLGALSYFLCFGGNWILGVSMIERPLIVGTVTGLLLGDVTQGVIIGASLEAIFMGAVNIGGAVSAEPAAATVFAVVFSLTTGGVSPKAALAIAVPIGVLAGIMTMFVNNVVLSFLVPFMDKYAAKDNGKGIVRIHFGAWFFRFFLFALVVFFGILVGRSSVQTFVNSIPPVIMTGLTTMSGFLPAVGFAILLKMLWSKELAVYYFLGFILVAYLKLPLVAVAAIGAILVVISSTNDWKFLQLQKNKTAPDVESTSTETVNNSNDDEEDFFE</sequence>